<gene>
    <name evidence="1" type="ORF">P171DRAFT_269526</name>
</gene>
<protein>
    <submittedName>
        <fullName evidence="1">Uncharacterized protein</fullName>
    </submittedName>
</protein>
<dbReference type="EMBL" id="MU001499">
    <property type="protein sequence ID" value="KAF2445643.1"/>
    <property type="molecule type" value="Genomic_DNA"/>
</dbReference>
<dbReference type="AlphaFoldDB" id="A0A9P4UDQ6"/>
<proteinExistence type="predicted"/>
<sequence>MQSACRPGEQRRGLGNDRWLRRANAARASGAHFFTLKRARVGKYTVLVISSFSGAILEYWSLSVNRWRHIRGMRHSHAILCTEPCMPVGRIVLFRSQSARRPGQKGKIVCIVLAVCLACTDLTRTPVSASGWERGPTPSTFHLPPFSFLLPQGERASPETALPRDTKARLVAAGATTRGRHNRWRRYNGGRRSWRT</sequence>
<evidence type="ECO:0000313" key="1">
    <source>
        <dbReference type="EMBL" id="KAF2445643.1"/>
    </source>
</evidence>
<reference evidence="1" key="1">
    <citation type="journal article" date="2020" name="Stud. Mycol.">
        <title>101 Dothideomycetes genomes: a test case for predicting lifestyles and emergence of pathogens.</title>
        <authorList>
            <person name="Haridas S."/>
            <person name="Albert R."/>
            <person name="Binder M."/>
            <person name="Bloem J."/>
            <person name="Labutti K."/>
            <person name="Salamov A."/>
            <person name="Andreopoulos B."/>
            <person name="Baker S."/>
            <person name="Barry K."/>
            <person name="Bills G."/>
            <person name="Bluhm B."/>
            <person name="Cannon C."/>
            <person name="Castanera R."/>
            <person name="Culley D."/>
            <person name="Daum C."/>
            <person name="Ezra D."/>
            <person name="Gonzalez J."/>
            <person name="Henrissat B."/>
            <person name="Kuo A."/>
            <person name="Liang C."/>
            <person name="Lipzen A."/>
            <person name="Lutzoni F."/>
            <person name="Magnuson J."/>
            <person name="Mondo S."/>
            <person name="Nolan M."/>
            <person name="Ohm R."/>
            <person name="Pangilinan J."/>
            <person name="Park H.-J."/>
            <person name="Ramirez L."/>
            <person name="Alfaro M."/>
            <person name="Sun H."/>
            <person name="Tritt A."/>
            <person name="Yoshinaga Y."/>
            <person name="Zwiers L.-H."/>
            <person name="Turgeon B."/>
            <person name="Goodwin S."/>
            <person name="Spatafora J."/>
            <person name="Crous P."/>
            <person name="Grigoriev I."/>
        </authorList>
    </citation>
    <scope>NUCLEOTIDE SEQUENCE</scope>
    <source>
        <strain evidence="1">CBS 690.94</strain>
    </source>
</reference>
<name>A0A9P4UDQ6_9PLEO</name>
<keyword evidence="2" id="KW-1185">Reference proteome</keyword>
<comment type="caution">
    <text evidence="1">The sequence shown here is derived from an EMBL/GenBank/DDBJ whole genome shotgun (WGS) entry which is preliminary data.</text>
</comment>
<organism evidence="1 2">
    <name type="scientific">Karstenula rhodostoma CBS 690.94</name>
    <dbReference type="NCBI Taxonomy" id="1392251"/>
    <lineage>
        <taxon>Eukaryota</taxon>
        <taxon>Fungi</taxon>
        <taxon>Dikarya</taxon>
        <taxon>Ascomycota</taxon>
        <taxon>Pezizomycotina</taxon>
        <taxon>Dothideomycetes</taxon>
        <taxon>Pleosporomycetidae</taxon>
        <taxon>Pleosporales</taxon>
        <taxon>Massarineae</taxon>
        <taxon>Didymosphaeriaceae</taxon>
        <taxon>Karstenula</taxon>
    </lineage>
</organism>
<evidence type="ECO:0000313" key="2">
    <source>
        <dbReference type="Proteomes" id="UP000799764"/>
    </source>
</evidence>
<dbReference type="Proteomes" id="UP000799764">
    <property type="component" value="Unassembled WGS sequence"/>
</dbReference>
<accession>A0A9P4UDQ6</accession>